<gene>
    <name evidence="2" type="ORF">CwatDRAFT_5537</name>
</gene>
<dbReference type="AlphaFoldDB" id="Q4C7T5"/>
<reference evidence="2" key="1">
    <citation type="submission" date="2004-02" db="EMBL/GenBank/DDBJ databases">
        <authorList>
            <consortium name="DOE Joint Genome Institute"/>
        </authorList>
    </citation>
    <scope>NUCLEOTIDE SEQUENCE [LARGE SCALE GENOMIC DNA]</scope>
    <source>
        <strain evidence="2">WH 8501</strain>
    </source>
</reference>
<protein>
    <submittedName>
        <fullName evidence="2">Uncharacterized protein</fullName>
    </submittedName>
</protein>
<keyword evidence="1" id="KW-1133">Transmembrane helix</keyword>
<reference evidence="2" key="3">
    <citation type="submission" date="2016-12" db="EMBL/GenBank/DDBJ databases">
        <title>Annotation of the draft genome assembly of Crocosphaera watsonii WH 8501.</title>
        <authorList>
            <consortium name="US DOE Joint Genome Institute (JGI-ORNL)"/>
            <person name="Larimer F."/>
            <person name="Land M."/>
        </authorList>
    </citation>
    <scope>NUCLEOTIDE SEQUENCE</scope>
    <source>
        <strain evidence="2">WH 8501</strain>
    </source>
</reference>
<reference evidence="2" key="2">
    <citation type="submission" date="2005-06" db="EMBL/GenBank/DDBJ databases">
        <title>Sequencing of the draft genome and assembly of Crocosphaera watsonii WH 8501.</title>
        <authorList>
            <consortium name="US DOE Joint Genome Institute (JGI-PGF)"/>
            <person name="Copeland A."/>
            <person name="Lucas S."/>
            <person name="Lapidus A."/>
            <person name="Barry K."/>
            <person name="Detter C."/>
            <person name="Glavina T."/>
            <person name="Hammon N."/>
            <person name="Israni S."/>
            <person name="Pitluck S."/>
            <person name="Richardson P."/>
        </authorList>
    </citation>
    <scope>NUCLEOTIDE SEQUENCE [LARGE SCALE GENOMIC DNA]</scope>
    <source>
        <strain evidence="2">WH 8501</strain>
    </source>
</reference>
<keyword evidence="1" id="KW-0812">Transmembrane</keyword>
<evidence type="ECO:0000313" key="3">
    <source>
        <dbReference type="Proteomes" id="UP000003922"/>
    </source>
</evidence>
<keyword evidence="3" id="KW-1185">Reference proteome</keyword>
<dbReference type="RefSeq" id="WP_007304185.1">
    <property type="nucleotide sequence ID" value="NZ_AADV02000002.1"/>
</dbReference>
<dbReference type="KEGG" id="cwa:CwatDRAFT_5537"/>
<organism evidence="2 3">
    <name type="scientific">Crocosphaera watsonii WH 8501</name>
    <dbReference type="NCBI Taxonomy" id="165597"/>
    <lineage>
        <taxon>Bacteria</taxon>
        <taxon>Bacillati</taxon>
        <taxon>Cyanobacteriota</taxon>
        <taxon>Cyanophyceae</taxon>
        <taxon>Oscillatoriophycideae</taxon>
        <taxon>Chroococcales</taxon>
        <taxon>Aphanothecaceae</taxon>
        <taxon>Crocosphaera</taxon>
    </lineage>
</organism>
<feature type="transmembrane region" description="Helical" evidence="1">
    <location>
        <begin position="15"/>
        <end position="34"/>
    </location>
</feature>
<accession>Q4C7T5</accession>
<evidence type="ECO:0000313" key="2">
    <source>
        <dbReference type="EMBL" id="EAM52536.1"/>
    </source>
</evidence>
<sequence>MFRPQPKQKRRTPEWINAGTGLIGIAITIVALIVSMQGNLTKLRADSEMIKQDISEIKGQIYPRTEAEAQFNALQNEFQSGDRLLEEKIKHLEQP</sequence>
<evidence type="ECO:0000256" key="1">
    <source>
        <dbReference type="SAM" id="Phobius"/>
    </source>
</evidence>
<dbReference type="Proteomes" id="UP000003922">
    <property type="component" value="Unassembled WGS sequence"/>
</dbReference>
<keyword evidence="1" id="KW-0472">Membrane</keyword>
<name>Q4C7T5_CROWT</name>
<proteinExistence type="predicted"/>
<comment type="caution">
    <text evidence="2">The sequence shown here is derived from an EMBL/GenBank/DDBJ whole genome shotgun (WGS) entry which is preliminary data.</text>
</comment>
<dbReference type="EMBL" id="AADV02000002">
    <property type="protein sequence ID" value="EAM52536.1"/>
    <property type="molecule type" value="Genomic_DNA"/>
</dbReference>